<dbReference type="PANTHER" id="PTHR24198">
    <property type="entry name" value="ANKYRIN REPEAT AND PROTEIN KINASE DOMAIN-CONTAINING PROTEIN"/>
    <property type="match status" value="1"/>
</dbReference>
<dbReference type="PANTHER" id="PTHR24198:SF165">
    <property type="entry name" value="ANKYRIN REPEAT-CONTAINING PROTEIN-RELATED"/>
    <property type="match status" value="1"/>
</dbReference>
<dbReference type="PROSITE" id="PS50297">
    <property type="entry name" value="ANK_REP_REGION"/>
    <property type="match status" value="6"/>
</dbReference>
<evidence type="ECO:0000313" key="7">
    <source>
        <dbReference type="Proteomes" id="UP000255066"/>
    </source>
</evidence>
<dbReference type="Proteomes" id="UP000054735">
    <property type="component" value="Unassembled WGS sequence"/>
</dbReference>
<dbReference type="RefSeq" id="WP_058522185.1">
    <property type="nucleotide sequence ID" value="NZ_CAAAHV010000032.1"/>
</dbReference>
<evidence type="ECO:0000313" key="6">
    <source>
        <dbReference type="Proteomes" id="UP000054735"/>
    </source>
</evidence>
<dbReference type="Pfam" id="PF12796">
    <property type="entry name" value="Ank_2"/>
    <property type="match status" value="3"/>
</dbReference>
<dbReference type="Gene3D" id="1.25.40.20">
    <property type="entry name" value="Ankyrin repeat-containing domain"/>
    <property type="match status" value="3"/>
</dbReference>
<evidence type="ECO:0000256" key="3">
    <source>
        <dbReference type="PROSITE-ProRule" id="PRU00023"/>
    </source>
</evidence>
<dbReference type="EMBL" id="LNXT01000001">
    <property type="protein sequence ID" value="KTC75990.1"/>
    <property type="molecule type" value="Genomic_DNA"/>
</dbReference>
<accession>A0A378IB45</accession>
<feature type="repeat" description="ANK" evidence="3">
    <location>
        <begin position="556"/>
        <end position="588"/>
    </location>
</feature>
<dbReference type="SUPFAM" id="SSF48403">
    <property type="entry name" value="Ankyrin repeat"/>
    <property type="match status" value="2"/>
</dbReference>
<protein>
    <submittedName>
        <fullName evidence="5">Ankyrin repeat protein</fullName>
    </submittedName>
</protein>
<evidence type="ECO:0000313" key="5">
    <source>
        <dbReference type="EMBL" id="STX32116.1"/>
    </source>
</evidence>
<keyword evidence="1" id="KW-0677">Repeat</keyword>
<feature type="repeat" description="ANK" evidence="3">
    <location>
        <begin position="168"/>
        <end position="200"/>
    </location>
</feature>
<name>A0A378IB45_9GAMM</name>
<gene>
    <name evidence="5" type="primary">arp_4</name>
    <name evidence="4" type="synonym">arp_2</name>
    <name evidence="4" type="ORF">Lbir_0059</name>
    <name evidence="5" type="ORF">NCTC12437_01894</name>
</gene>
<organism evidence="5 7">
    <name type="scientific">Legionella birminghamensis</name>
    <dbReference type="NCBI Taxonomy" id="28083"/>
    <lineage>
        <taxon>Bacteria</taxon>
        <taxon>Pseudomonadati</taxon>
        <taxon>Pseudomonadota</taxon>
        <taxon>Gammaproteobacteria</taxon>
        <taxon>Legionellales</taxon>
        <taxon>Legionellaceae</taxon>
        <taxon>Legionella</taxon>
    </lineage>
</organism>
<feature type="repeat" description="ANK" evidence="3">
    <location>
        <begin position="589"/>
        <end position="621"/>
    </location>
</feature>
<dbReference type="PROSITE" id="PS50088">
    <property type="entry name" value="ANK_REPEAT"/>
    <property type="match status" value="7"/>
</dbReference>
<evidence type="ECO:0000313" key="4">
    <source>
        <dbReference type="EMBL" id="KTC75990.1"/>
    </source>
</evidence>
<dbReference type="InterPro" id="IPR002110">
    <property type="entry name" value="Ankyrin_rpt"/>
</dbReference>
<evidence type="ECO:0000256" key="1">
    <source>
        <dbReference type="ARBA" id="ARBA00022737"/>
    </source>
</evidence>
<keyword evidence="6" id="KW-1185">Reference proteome</keyword>
<dbReference type="Proteomes" id="UP000255066">
    <property type="component" value="Unassembled WGS sequence"/>
</dbReference>
<feature type="repeat" description="ANK" evidence="3">
    <location>
        <begin position="622"/>
        <end position="648"/>
    </location>
</feature>
<proteinExistence type="predicted"/>
<reference evidence="5 7" key="2">
    <citation type="submission" date="2018-06" db="EMBL/GenBank/DDBJ databases">
        <authorList>
            <consortium name="Pathogen Informatics"/>
            <person name="Doyle S."/>
        </authorList>
    </citation>
    <scope>NUCLEOTIDE SEQUENCE [LARGE SCALE GENOMIC DNA]</scope>
    <source>
        <strain evidence="5 7">NCTC12437</strain>
    </source>
</reference>
<evidence type="ECO:0000256" key="2">
    <source>
        <dbReference type="ARBA" id="ARBA00023043"/>
    </source>
</evidence>
<dbReference type="InterPro" id="IPR036770">
    <property type="entry name" value="Ankyrin_rpt-contain_sf"/>
</dbReference>
<reference evidence="4 6" key="1">
    <citation type="submission" date="2015-11" db="EMBL/GenBank/DDBJ databases">
        <title>Genomic analysis of 38 Legionella species identifies large and diverse effector repertoires.</title>
        <authorList>
            <person name="Burstein D."/>
            <person name="Amaro F."/>
            <person name="Zusman T."/>
            <person name="Lifshitz Z."/>
            <person name="Cohen O."/>
            <person name="Gilbert J.A."/>
            <person name="Pupko T."/>
            <person name="Shuman H.A."/>
            <person name="Segal G."/>
        </authorList>
    </citation>
    <scope>NUCLEOTIDE SEQUENCE [LARGE SCALE GENOMIC DNA]</scope>
    <source>
        <strain evidence="4 6">CDC#1407-AL-14</strain>
    </source>
</reference>
<dbReference type="SMART" id="SM00248">
    <property type="entry name" value="ANK"/>
    <property type="match status" value="10"/>
</dbReference>
<sequence length="745" mass="83773">MPQAIHPFLAAAREGDILRVRDYLRQNIDVNMTYHGANALHLATQFNHAELVKELLESGMDVDALDGFKQTALWKACQEGYAKLVDIFLKHGANPNLICRRMPPLAIATENNHIDCVNLLLNGGADINLANEKAGRTPVYIAIQCGYRQLTDRFLEDNRTDWSHTDMYGLTPLMTAASKGDEITVRQLLNKSIDFTSVDALGRNAAEHAERMDIEELFQKKGIVPVDKPGPLTLRRKLQHFLKYLEENHPNLYSTTQFDFFNKHSKQGFCFGYAALCAILIRHKKTYLLQKALHIIANTNHSDFVSCHPGSLLFETYRTCLDSIMSLHMHSPTNFLNPRKHLNAHAFLGKDCEDFEEKAVVGFVFKTTELPRLLELAFDIHSTFLLFNRTHVITLDKNEANAYQAYATDCDETAQFSSLEELSRFIAIIFSANKNQIMGLYLMIIESESCNKTFNFSPINEYILSLLEQRKNQHELYIRDAVGTASLATAIMTSNEKLTSEIFRLYIEETNLSVAEMFERSQTFPQALALLALKKRAYLMKILLALGANPNKTDTHEQPPLVIAADNGDQDSVSLLLSHGASPNQTDSNGSTPLYLAARGNHFEVVEELVRYGALIDTPIADGCTPLIVACAFGHTAIVEFLLKKNASPFPRGYSDNALDMAIIYGHLEVVKLLYKYGVSLKISKKFYDAETCAYVMEKTDIQNYIKRKLQKNQGVYPKAGLFHSAPAPTSVEELEMLDTHQAVI</sequence>
<dbReference type="EMBL" id="UGNW01000001">
    <property type="protein sequence ID" value="STX32116.1"/>
    <property type="molecule type" value="Genomic_DNA"/>
</dbReference>
<dbReference type="OrthoDB" id="5649730at2"/>
<feature type="repeat" description="ANK" evidence="3">
    <location>
        <begin position="100"/>
        <end position="132"/>
    </location>
</feature>
<dbReference type="AlphaFoldDB" id="A0A378IB45"/>
<keyword evidence="2 3" id="KW-0040">ANK repeat</keyword>
<dbReference type="STRING" id="28083.Lbir_0059"/>
<dbReference type="Pfam" id="PF00023">
    <property type="entry name" value="Ank"/>
    <property type="match status" value="1"/>
</dbReference>
<feature type="repeat" description="ANK" evidence="3">
    <location>
        <begin position="35"/>
        <end position="67"/>
    </location>
</feature>
<feature type="repeat" description="ANK" evidence="3">
    <location>
        <begin position="654"/>
        <end position="686"/>
    </location>
</feature>